<reference evidence="3 4" key="1">
    <citation type="submission" date="2020-08" db="EMBL/GenBank/DDBJ databases">
        <title>Genomic Encyclopedia of Type Strains, Phase IV (KMG-IV): sequencing the most valuable type-strain genomes for metagenomic binning, comparative biology and taxonomic classification.</title>
        <authorList>
            <person name="Goeker M."/>
        </authorList>
    </citation>
    <scope>NUCLEOTIDE SEQUENCE [LARGE SCALE GENOMIC DNA]</scope>
    <source>
        <strain evidence="3 4">DSM 17455</strain>
    </source>
</reference>
<dbReference type="PANTHER" id="PTHR36933:SF1">
    <property type="entry name" value="SLL0788 PROTEIN"/>
    <property type="match status" value="1"/>
</dbReference>
<organism evidence="3 4">
    <name type="scientific">Aminobacter ciceronei</name>
    <dbReference type="NCBI Taxonomy" id="150723"/>
    <lineage>
        <taxon>Bacteria</taxon>
        <taxon>Pseudomonadati</taxon>
        <taxon>Pseudomonadota</taxon>
        <taxon>Alphaproteobacteria</taxon>
        <taxon>Hyphomicrobiales</taxon>
        <taxon>Phyllobacteriaceae</taxon>
        <taxon>Aminobacter</taxon>
    </lineage>
</organism>
<sequence>MPGFWEQASIPRLSCNLPVSSPDTAIPRRRGYLRLFKAAALIDPLSREQSRNPTVPAILVAFSHPMRVRQSGHFDNKETAMKTHLRLILLAAFVAAAGAAFAQTDEHHPDADATRPPLAAPAQESTPGSMPEQCTAMMSMMQKMMPMMQGGMMQGMPMDTANMSDATKAYMEAMKKMDGPMMQGVQTTDPDVAFVQAMIPHHQGAIDMARAVLQFGKDDEVKAWANEIITAQESEIAKMQEWLKQHAK</sequence>
<dbReference type="PANTHER" id="PTHR36933">
    <property type="entry name" value="SLL0788 PROTEIN"/>
    <property type="match status" value="1"/>
</dbReference>
<dbReference type="Pfam" id="PF03713">
    <property type="entry name" value="DUF305"/>
    <property type="match status" value="1"/>
</dbReference>
<evidence type="ECO:0000313" key="3">
    <source>
        <dbReference type="EMBL" id="MBA9018453.1"/>
    </source>
</evidence>
<comment type="caution">
    <text evidence="3">The sequence shown here is derived from an EMBL/GenBank/DDBJ whole genome shotgun (WGS) entry which is preliminary data.</text>
</comment>
<dbReference type="InterPro" id="IPR005183">
    <property type="entry name" value="DUF305_CopM-like"/>
</dbReference>
<dbReference type="InterPro" id="IPR012347">
    <property type="entry name" value="Ferritin-like"/>
</dbReference>
<gene>
    <name evidence="3" type="ORF">HNQ97_000439</name>
</gene>
<evidence type="ECO:0000313" key="4">
    <source>
        <dbReference type="Proteomes" id="UP000587524"/>
    </source>
</evidence>
<protein>
    <submittedName>
        <fullName evidence="3">Uncharacterized protein (DUF305 family)</fullName>
    </submittedName>
</protein>
<evidence type="ECO:0000259" key="2">
    <source>
        <dbReference type="Pfam" id="PF03713"/>
    </source>
</evidence>
<dbReference type="Gene3D" id="1.20.1260.10">
    <property type="match status" value="1"/>
</dbReference>
<feature type="domain" description="DUF305" evidence="2">
    <location>
        <begin position="138"/>
        <end position="243"/>
    </location>
</feature>
<accession>A0ABR6C0F1</accession>
<dbReference type="Proteomes" id="UP000587524">
    <property type="component" value="Unassembled WGS sequence"/>
</dbReference>
<dbReference type="RefSeq" id="WP_246340533.1">
    <property type="nucleotide sequence ID" value="NZ_JACJHY010000002.1"/>
</dbReference>
<dbReference type="EMBL" id="JACJHZ010000002">
    <property type="protein sequence ID" value="MBA9018453.1"/>
    <property type="molecule type" value="Genomic_DNA"/>
</dbReference>
<feature type="region of interest" description="Disordered" evidence="1">
    <location>
        <begin position="105"/>
        <end position="132"/>
    </location>
</feature>
<name>A0ABR6C0F1_9HYPH</name>
<evidence type="ECO:0000256" key="1">
    <source>
        <dbReference type="SAM" id="MobiDB-lite"/>
    </source>
</evidence>
<keyword evidence="4" id="KW-1185">Reference proteome</keyword>
<proteinExistence type="predicted"/>